<comment type="caution">
    <text evidence="1">The sequence shown here is derived from an EMBL/GenBank/DDBJ whole genome shotgun (WGS) entry which is preliminary data.</text>
</comment>
<dbReference type="EMBL" id="LFYR01001410">
    <property type="protein sequence ID" value="KMZ62108.1"/>
    <property type="molecule type" value="Genomic_DNA"/>
</dbReference>
<evidence type="ECO:0000313" key="1">
    <source>
        <dbReference type="EMBL" id="KMZ62108.1"/>
    </source>
</evidence>
<dbReference type="Proteomes" id="UP000036987">
    <property type="component" value="Unassembled WGS sequence"/>
</dbReference>
<sequence>MRILDLDAPSADLRIHETTTQQVVRTSVKP</sequence>
<evidence type="ECO:0000313" key="2">
    <source>
        <dbReference type="Proteomes" id="UP000036987"/>
    </source>
</evidence>
<dbReference type="AlphaFoldDB" id="A0A0K9NZH7"/>
<reference evidence="2" key="1">
    <citation type="journal article" date="2016" name="Nature">
        <title>The genome of the seagrass Zostera marina reveals angiosperm adaptation to the sea.</title>
        <authorList>
            <person name="Olsen J.L."/>
            <person name="Rouze P."/>
            <person name="Verhelst B."/>
            <person name="Lin Y.-C."/>
            <person name="Bayer T."/>
            <person name="Collen J."/>
            <person name="Dattolo E."/>
            <person name="De Paoli E."/>
            <person name="Dittami S."/>
            <person name="Maumus F."/>
            <person name="Michel G."/>
            <person name="Kersting A."/>
            <person name="Lauritano C."/>
            <person name="Lohaus R."/>
            <person name="Toepel M."/>
            <person name="Tonon T."/>
            <person name="Vanneste K."/>
            <person name="Amirebrahimi M."/>
            <person name="Brakel J."/>
            <person name="Bostroem C."/>
            <person name="Chovatia M."/>
            <person name="Grimwood J."/>
            <person name="Jenkins J.W."/>
            <person name="Jueterbock A."/>
            <person name="Mraz A."/>
            <person name="Stam W.T."/>
            <person name="Tice H."/>
            <person name="Bornberg-Bauer E."/>
            <person name="Green P.J."/>
            <person name="Pearson G.A."/>
            <person name="Procaccini G."/>
            <person name="Duarte C.M."/>
            <person name="Schmutz J."/>
            <person name="Reusch T.B.H."/>
            <person name="Van de Peer Y."/>
        </authorList>
    </citation>
    <scope>NUCLEOTIDE SEQUENCE [LARGE SCALE GENOMIC DNA]</scope>
    <source>
        <strain evidence="2">cv. Finnish</strain>
    </source>
</reference>
<accession>A0A0K9NZH7</accession>
<organism evidence="1 2">
    <name type="scientific">Zostera marina</name>
    <name type="common">Eelgrass</name>
    <dbReference type="NCBI Taxonomy" id="29655"/>
    <lineage>
        <taxon>Eukaryota</taxon>
        <taxon>Viridiplantae</taxon>
        <taxon>Streptophyta</taxon>
        <taxon>Embryophyta</taxon>
        <taxon>Tracheophyta</taxon>
        <taxon>Spermatophyta</taxon>
        <taxon>Magnoliopsida</taxon>
        <taxon>Liliopsida</taxon>
        <taxon>Zosteraceae</taxon>
        <taxon>Zostera</taxon>
    </lineage>
</organism>
<keyword evidence="2" id="KW-1185">Reference proteome</keyword>
<proteinExistence type="predicted"/>
<name>A0A0K9NZH7_ZOSMR</name>
<protein>
    <submittedName>
        <fullName evidence="1">Uncharacterized protein</fullName>
    </submittedName>
</protein>
<gene>
    <name evidence="1" type="ORF">ZOSMA_48G00280</name>
</gene>